<reference evidence="2" key="1">
    <citation type="submission" date="2019-06" db="EMBL/GenBank/DDBJ databases">
        <title>Alistipes onderdonkii subsp. vulgaris subsp. nov., Alistipes dispar sp. nov. and Alistipes communis sp. nov., isolated from human faeces, and creation of Alistipes onderdonkii subsp. onderdonkii subsp. nov.</title>
        <authorList>
            <person name="Sakamoto M."/>
            <person name="Ikeyama N."/>
            <person name="Ogata Y."/>
            <person name="Suda W."/>
            <person name="Iino T."/>
            <person name="Hattori M."/>
            <person name="Ohkuma M."/>
        </authorList>
    </citation>
    <scope>NUCLEOTIDE SEQUENCE [LARGE SCALE GENOMIC DNA]</scope>
    <source>
        <strain evidence="2">5CBH24</strain>
    </source>
</reference>
<dbReference type="KEGG" id="acou:A5CBH24_24810"/>
<evidence type="ECO:0000313" key="2">
    <source>
        <dbReference type="Proteomes" id="UP000318946"/>
    </source>
</evidence>
<evidence type="ECO:0000313" key="1">
    <source>
        <dbReference type="EMBL" id="BBL05168.1"/>
    </source>
</evidence>
<protein>
    <submittedName>
        <fullName evidence="1">Uncharacterized protein</fullName>
    </submittedName>
</protein>
<dbReference type="OrthoDB" id="1001452at2"/>
<dbReference type="GeneID" id="78343196"/>
<gene>
    <name evidence="1" type="ORF">A5CBH24_24810</name>
</gene>
<accession>A0A4Y1XPL0</accession>
<dbReference type="Proteomes" id="UP000318946">
    <property type="component" value="Chromosome"/>
</dbReference>
<dbReference type="RefSeq" id="WP_019129393.1">
    <property type="nucleotide sequence ID" value="NZ_AP019735.1"/>
</dbReference>
<accession>A0A3D3YKQ4</accession>
<keyword evidence="2" id="KW-1185">Reference proteome</keyword>
<accession>A0A4Y1WYI0</accession>
<proteinExistence type="predicted"/>
<organism evidence="1 2">
    <name type="scientific">Alistipes communis</name>
    <dbReference type="NCBI Taxonomy" id="2585118"/>
    <lineage>
        <taxon>Bacteria</taxon>
        <taxon>Pseudomonadati</taxon>
        <taxon>Bacteroidota</taxon>
        <taxon>Bacteroidia</taxon>
        <taxon>Bacteroidales</taxon>
        <taxon>Rikenellaceae</taxon>
        <taxon>Alistipes</taxon>
    </lineage>
</organism>
<name>A0A3D3YKQ4_9BACT</name>
<dbReference type="EMBL" id="AP019735">
    <property type="protein sequence ID" value="BBL05168.1"/>
    <property type="molecule type" value="Genomic_DNA"/>
</dbReference>
<sequence length="71" mass="7992">MGTAYKIKCKHCGTEFQHSASACYGLYQECVGCGSSVVETDIPIRCPSCLHVLNRTEQEFNEQVEVVMMWD</sequence>
<dbReference type="STRING" id="1118061.GCA_000311925_00170"/>
<dbReference type="AlphaFoldDB" id="A0A3D3YKQ4"/>